<evidence type="ECO:0000313" key="3">
    <source>
        <dbReference type="Proteomes" id="UP000215086"/>
    </source>
</evidence>
<gene>
    <name evidence="2" type="ORF">THTE_0367</name>
</gene>
<name>A0A286RAI5_9BACT</name>
<feature type="region of interest" description="Disordered" evidence="1">
    <location>
        <begin position="1"/>
        <end position="31"/>
    </location>
</feature>
<sequence>MTHYGSLVASAHGRSVPASNSPGSRVLPTRLAPSGNLVGGAAAVVPMDFSSKDKLRKAL</sequence>
<dbReference type="KEGG" id="ttf:THTE_0367"/>
<dbReference type="AlphaFoldDB" id="A0A286RAI5"/>
<accession>A0A286RAI5</accession>
<dbReference type="Proteomes" id="UP000215086">
    <property type="component" value="Chromosome"/>
</dbReference>
<proteinExistence type="predicted"/>
<organism evidence="2 3">
    <name type="scientific">Thermogutta terrifontis</name>
    <dbReference type="NCBI Taxonomy" id="1331910"/>
    <lineage>
        <taxon>Bacteria</taxon>
        <taxon>Pseudomonadati</taxon>
        <taxon>Planctomycetota</taxon>
        <taxon>Planctomycetia</taxon>
        <taxon>Pirellulales</taxon>
        <taxon>Thermoguttaceae</taxon>
        <taxon>Thermogutta</taxon>
    </lineage>
</organism>
<protein>
    <submittedName>
        <fullName evidence="2">Uncharacterized protein</fullName>
    </submittedName>
</protein>
<keyword evidence="3" id="KW-1185">Reference proteome</keyword>
<evidence type="ECO:0000256" key="1">
    <source>
        <dbReference type="SAM" id="MobiDB-lite"/>
    </source>
</evidence>
<reference evidence="2 3" key="1">
    <citation type="journal article" name="Front. Microbiol.">
        <title>Sugar Metabolism of the First Thermophilic Planctomycete Thermogutta terrifontis: Comparative Genomic and Transcriptomic Approaches.</title>
        <authorList>
            <person name="Elcheninov A.G."/>
            <person name="Menzel P."/>
            <person name="Gudbergsdottir S.R."/>
            <person name="Slesarev A.I."/>
            <person name="Kadnikov V.V."/>
            <person name="Krogh A."/>
            <person name="Bonch-Osmolovskaya E.A."/>
            <person name="Peng X."/>
            <person name="Kublanov I.V."/>
        </authorList>
    </citation>
    <scope>NUCLEOTIDE SEQUENCE [LARGE SCALE GENOMIC DNA]</scope>
    <source>
        <strain evidence="2 3">R1</strain>
    </source>
</reference>
<dbReference type="EMBL" id="CP018477">
    <property type="protein sequence ID" value="ASV72969.1"/>
    <property type="molecule type" value="Genomic_DNA"/>
</dbReference>
<evidence type="ECO:0000313" key="2">
    <source>
        <dbReference type="EMBL" id="ASV72969.1"/>
    </source>
</evidence>